<keyword evidence="3 4" id="KW-0378">Hydrolase</keyword>
<dbReference type="InterPro" id="IPR036412">
    <property type="entry name" value="HAD-like_sf"/>
</dbReference>
<evidence type="ECO:0000256" key="3">
    <source>
        <dbReference type="ARBA" id="ARBA00022801"/>
    </source>
</evidence>
<dbReference type="SFLD" id="SFLDG01135">
    <property type="entry name" value="C1.5.6:_HAD__Beta-PGM__Phospha"/>
    <property type="match status" value="1"/>
</dbReference>
<accession>A0A6B1G2W8</accession>
<dbReference type="PRINTS" id="PR00413">
    <property type="entry name" value="HADHALOGNASE"/>
</dbReference>
<name>A0A6B1G2W8_9CHLR</name>
<dbReference type="GO" id="GO:0046872">
    <property type="term" value="F:metal ion binding"/>
    <property type="evidence" value="ECO:0007669"/>
    <property type="project" value="UniProtKB-KW"/>
</dbReference>
<comment type="caution">
    <text evidence="4">The sequence shown here is derived from an EMBL/GenBank/DDBJ whole genome shotgun (WGS) entry which is preliminary data.</text>
</comment>
<dbReference type="NCBIfam" id="TIGR01509">
    <property type="entry name" value="HAD-SF-IA-v3"/>
    <property type="match status" value="1"/>
</dbReference>
<comment type="similarity">
    <text evidence="1">Belongs to the HAD-like hydrolase superfamily. CbbY/CbbZ/Gph/YieH family.</text>
</comment>
<dbReference type="AlphaFoldDB" id="A0A6B1G2W8"/>
<dbReference type="InterPro" id="IPR023198">
    <property type="entry name" value="PGP-like_dom2"/>
</dbReference>
<evidence type="ECO:0000256" key="2">
    <source>
        <dbReference type="ARBA" id="ARBA00022723"/>
    </source>
</evidence>
<protein>
    <submittedName>
        <fullName evidence="4">HAD family hydrolase</fullName>
    </submittedName>
</protein>
<dbReference type="InterPro" id="IPR051806">
    <property type="entry name" value="HAD-like_SPP"/>
</dbReference>
<dbReference type="GO" id="GO:0050308">
    <property type="term" value="F:sugar-phosphatase activity"/>
    <property type="evidence" value="ECO:0007669"/>
    <property type="project" value="TreeGrafter"/>
</dbReference>
<reference evidence="4" key="1">
    <citation type="submission" date="2019-09" db="EMBL/GenBank/DDBJ databases">
        <title>Characterisation of the sponge microbiome using genome-centric metagenomics.</title>
        <authorList>
            <person name="Engelberts J.P."/>
            <person name="Robbins S.J."/>
            <person name="De Goeij J.M."/>
            <person name="Aranda M."/>
            <person name="Bell S.C."/>
            <person name="Webster N.S."/>
        </authorList>
    </citation>
    <scope>NUCLEOTIDE SEQUENCE</scope>
    <source>
        <strain evidence="4">SB0675_bin_29</strain>
    </source>
</reference>
<gene>
    <name evidence="4" type="ORF">F4148_19610</name>
</gene>
<dbReference type="Gene3D" id="1.10.150.240">
    <property type="entry name" value="Putative phosphatase, domain 2"/>
    <property type="match status" value="1"/>
</dbReference>
<dbReference type="EMBL" id="VYDA01000692">
    <property type="protein sequence ID" value="MYH63853.1"/>
    <property type="molecule type" value="Genomic_DNA"/>
</dbReference>
<dbReference type="PANTHER" id="PTHR43481:SF4">
    <property type="entry name" value="GLYCEROL-1-PHOSPHATE PHOSPHOHYDROLASE 1-RELATED"/>
    <property type="match status" value="1"/>
</dbReference>
<organism evidence="4">
    <name type="scientific">Caldilineaceae bacterium SB0675_bin_29</name>
    <dbReference type="NCBI Taxonomy" id="2605266"/>
    <lineage>
        <taxon>Bacteria</taxon>
        <taxon>Bacillati</taxon>
        <taxon>Chloroflexota</taxon>
        <taxon>Caldilineae</taxon>
        <taxon>Caldilineales</taxon>
        <taxon>Caldilineaceae</taxon>
    </lineage>
</organism>
<dbReference type="PANTHER" id="PTHR43481">
    <property type="entry name" value="FRUCTOSE-1-PHOSPHATE PHOSPHATASE"/>
    <property type="match status" value="1"/>
</dbReference>
<proteinExistence type="inferred from homology"/>
<keyword evidence="2" id="KW-0479">Metal-binding</keyword>
<dbReference type="Pfam" id="PF13419">
    <property type="entry name" value="HAD_2"/>
    <property type="match status" value="1"/>
</dbReference>
<dbReference type="Gene3D" id="3.40.50.1000">
    <property type="entry name" value="HAD superfamily/HAD-like"/>
    <property type="match status" value="1"/>
</dbReference>
<evidence type="ECO:0000313" key="4">
    <source>
        <dbReference type="EMBL" id="MYH63853.1"/>
    </source>
</evidence>
<sequence>MPVLEAIVFDFDGTILDTETPDFQTWQEVYRSHGAELPLDVWLQCVGGGTGEFRPDSYLEGLLGREIDRKRVRTERRKRFLDLIHVMPIMPGVLELIDAAERRSLRLAVASSSDRKWVESHLQRLGLLERFAAIVTADDVERVKPDPALYRLAAQKLEVKPERAIAIEDSYNGMLGAKRAGLRCVSVPNCITRDSDFSGADLRLDSIASMAPDDLIASFDQPDSERQAP</sequence>
<dbReference type="SUPFAM" id="SSF56784">
    <property type="entry name" value="HAD-like"/>
    <property type="match status" value="1"/>
</dbReference>
<dbReference type="FunFam" id="3.40.50.1000:FF:000036">
    <property type="entry name" value="HAD family hydrolase"/>
    <property type="match status" value="1"/>
</dbReference>
<dbReference type="CDD" id="cd16423">
    <property type="entry name" value="HAD_BPGM-like"/>
    <property type="match status" value="1"/>
</dbReference>
<dbReference type="InterPro" id="IPR023214">
    <property type="entry name" value="HAD_sf"/>
</dbReference>
<dbReference type="InterPro" id="IPR006439">
    <property type="entry name" value="HAD-SF_hydro_IA"/>
</dbReference>
<dbReference type="InterPro" id="IPR041492">
    <property type="entry name" value="HAD_2"/>
</dbReference>
<dbReference type="SFLD" id="SFLDS00003">
    <property type="entry name" value="Haloacid_Dehalogenase"/>
    <property type="match status" value="1"/>
</dbReference>
<dbReference type="SFLD" id="SFLDG01129">
    <property type="entry name" value="C1.5:_HAD__Beta-PGM__Phosphata"/>
    <property type="match status" value="1"/>
</dbReference>
<evidence type="ECO:0000256" key="1">
    <source>
        <dbReference type="ARBA" id="ARBA00006171"/>
    </source>
</evidence>